<feature type="non-terminal residue" evidence="2">
    <location>
        <position position="914"/>
    </location>
</feature>
<dbReference type="AlphaFoldDB" id="A0A8J4FX56"/>
<evidence type="ECO:0000313" key="3">
    <source>
        <dbReference type="Proteomes" id="UP000747110"/>
    </source>
</evidence>
<name>A0A8J4FX56_9CHLO</name>
<feature type="compositionally biased region" description="Low complexity" evidence="1">
    <location>
        <begin position="725"/>
        <end position="734"/>
    </location>
</feature>
<keyword evidence="3" id="KW-1185">Reference proteome</keyword>
<feature type="compositionally biased region" description="Low complexity" evidence="1">
    <location>
        <begin position="639"/>
        <end position="662"/>
    </location>
</feature>
<dbReference type="EMBL" id="BNCP01000041">
    <property type="protein sequence ID" value="GIL87851.1"/>
    <property type="molecule type" value="Genomic_DNA"/>
</dbReference>
<reference evidence="2" key="1">
    <citation type="journal article" date="2021" name="Proc. Natl. Acad. Sci. U.S.A.">
        <title>Three genomes in the algal genus Volvox reveal the fate of a haploid sex-determining region after a transition to homothallism.</title>
        <authorList>
            <person name="Yamamoto K."/>
            <person name="Hamaji T."/>
            <person name="Kawai-Toyooka H."/>
            <person name="Matsuzaki R."/>
            <person name="Takahashi F."/>
            <person name="Nishimura Y."/>
            <person name="Kawachi M."/>
            <person name="Noguchi H."/>
            <person name="Minakuchi Y."/>
            <person name="Umen J.G."/>
            <person name="Toyoda A."/>
            <person name="Nozaki H."/>
        </authorList>
    </citation>
    <scope>NUCLEOTIDE SEQUENCE</scope>
    <source>
        <strain evidence="2">NIES-3786</strain>
    </source>
</reference>
<feature type="compositionally biased region" description="Polar residues" evidence="1">
    <location>
        <begin position="882"/>
        <end position="902"/>
    </location>
</feature>
<accession>A0A8J4FX56</accession>
<feature type="region of interest" description="Disordered" evidence="1">
    <location>
        <begin position="882"/>
        <end position="914"/>
    </location>
</feature>
<feature type="compositionally biased region" description="Polar residues" evidence="1">
    <location>
        <begin position="629"/>
        <end position="638"/>
    </location>
</feature>
<feature type="compositionally biased region" description="Polar residues" evidence="1">
    <location>
        <begin position="516"/>
        <end position="525"/>
    </location>
</feature>
<dbReference type="OrthoDB" id="10606439at2759"/>
<feature type="compositionally biased region" description="Gly residues" evidence="1">
    <location>
        <begin position="1"/>
        <end position="12"/>
    </location>
</feature>
<feature type="region of interest" description="Disordered" evidence="1">
    <location>
        <begin position="322"/>
        <end position="341"/>
    </location>
</feature>
<dbReference type="Proteomes" id="UP000747110">
    <property type="component" value="Unassembled WGS sequence"/>
</dbReference>
<sequence length="914" mass="91494">ATTRAGGSGSTGGAVVISGPDGRGFGGRGGGDLRRMHVAERAVSTGGPGPIRIVAGIGTGAGARIVDTKYDAASRPTHDTHETTTLTSELKYIGSPAGAPGLCQFINPGAQLPHQRGPPPATSFLFLSSPSDTNGSFHGADSTTGGACAAATADQIALSSGPIPGCTFEFDPYQSTIEQPTDAYDANHASLFTTCSPVHHTIRNPSRLWGWALSSLRLVGGLDTLPVSPSQQQAQQQPVQQQYQMQQQPQQQSVAGSFVRTMRWLGSHGGGAAAGSGGGTSRHEVFDTGSPFYAAAAAPAACGGGSGGGSCTMGSVLGGGGVGTETGGPSTPDGYGNSQVKSGVLDERRPAAAVAAAPAGGSYHSGSRCHLHAGSVHGAYAESGGSLGPKGPHYEKPLISSRSFPGWLFGHVHRGSHNRTDTVDVSPGTGSIGGVMKFPQANSQQVVVQASHSYLHAPGETVTSTMSSACLPPVEEPRPEPWVASNDAASAAFRRPPSGVVGAGNEVATSFGSSGAVATTRSSAPTGVGVGSRATSGTPLTYMTEAEAAATTSDDNRSVRRQRREMLQQGSQPLYGRPHCIKSTFSIPGLSTVGALAPQLQQQQQVLLSSGRQVAKEGVAAPAPAPSTVRRTGSKIIQRSTSTPASRSGSSRLGSSSLSNSSVPAAATAARRGVKRNGGCLPVAFASAALVNAFSSFRSTRPKSSHARGCPGASDSSVGGGGSGSLNTGSTHGGSVHDPSSSTGGSVGNTAGADMLPYRLSIGKCGLSPLSDEKRASMGSSTTAPFVCNVMSTLAPAAASTATAGVGGIAAHEVTGGQQQSAAPGSVVEYKFNVVSADGCSGAGFSFTEEDSNNKLMRQSAACPCGARLSWNMPCYTKPSGTSSGPLGITRSSGDGSPSLQSAAVGGRGSCGGG</sequence>
<organism evidence="2 3">
    <name type="scientific">Volvox reticuliferus</name>
    <dbReference type="NCBI Taxonomy" id="1737510"/>
    <lineage>
        <taxon>Eukaryota</taxon>
        <taxon>Viridiplantae</taxon>
        <taxon>Chlorophyta</taxon>
        <taxon>core chlorophytes</taxon>
        <taxon>Chlorophyceae</taxon>
        <taxon>CS clade</taxon>
        <taxon>Chlamydomonadales</taxon>
        <taxon>Volvocaceae</taxon>
        <taxon>Volvox</taxon>
    </lineage>
</organism>
<proteinExistence type="predicted"/>
<evidence type="ECO:0000256" key="1">
    <source>
        <dbReference type="SAM" id="MobiDB-lite"/>
    </source>
</evidence>
<evidence type="ECO:0000313" key="2">
    <source>
        <dbReference type="EMBL" id="GIL87851.1"/>
    </source>
</evidence>
<protein>
    <submittedName>
        <fullName evidence="2">Uncharacterized protein</fullName>
    </submittedName>
</protein>
<feature type="region of interest" description="Disordered" evidence="1">
    <location>
        <begin position="516"/>
        <end position="536"/>
    </location>
</feature>
<feature type="non-terminal residue" evidence="2">
    <location>
        <position position="1"/>
    </location>
</feature>
<feature type="region of interest" description="Disordered" evidence="1">
    <location>
        <begin position="617"/>
        <end position="663"/>
    </location>
</feature>
<comment type="caution">
    <text evidence="2">The sequence shown here is derived from an EMBL/GenBank/DDBJ whole genome shotgun (WGS) entry which is preliminary data.</text>
</comment>
<feature type="region of interest" description="Disordered" evidence="1">
    <location>
        <begin position="1"/>
        <end position="26"/>
    </location>
</feature>
<gene>
    <name evidence="2" type="ORF">Vretifemale_15904</name>
</gene>
<feature type="region of interest" description="Disordered" evidence="1">
    <location>
        <begin position="700"/>
        <end position="750"/>
    </location>
</feature>